<proteinExistence type="predicted"/>
<sequence>MPADVYGRSRGNDVCEVHVVAMSRDDVCDAYHDKKHGVWSSEAPEAQLQKRQQLDRDPFDFGSFYAEIKRLMPQFAPKRIFYTGVTNLSGLPIVGCFVENMG</sequence>
<keyword evidence="2" id="KW-1185">Reference proteome</keyword>
<protein>
    <submittedName>
        <fullName evidence="1">Uncharacterized protein</fullName>
    </submittedName>
</protein>
<reference evidence="2" key="1">
    <citation type="submission" date="2014-10" db="EMBL/GenBank/DDBJ databases">
        <authorList>
            <person name="King R."/>
        </authorList>
    </citation>
    <scope>NUCLEOTIDE SEQUENCE [LARGE SCALE GENOMIC DNA]</scope>
    <source>
        <strain evidence="2">A3/5</strain>
    </source>
</reference>
<dbReference type="EMBL" id="LN649229">
    <property type="protein sequence ID" value="CEI66930.1"/>
    <property type="molecule type" value="Genomic_DNA"/>
</dbReference>
<organism evidence="1 2">
    <name type="scientific">Fusarium venenatum</name>
    <dbReference type="NCBI Taxonomy" id="56646"/>
    <lineage>
        <taxon>Eukaryota</taxon>
        <taxon>Fungi</taxon>
        <taxon>Dikarya</taxon>
        <taxon>Ascomycota</taxon>
        <taxon>Pezizomycotina</taxon>
        <taxon>Sordariomycetes</taxon>
        <taxon>Hypocreomycetidae</taxon>
        <taxon>Hypocreales</taxon>
        <taxon>Nectriaceae</taxon>
        <taxon>Fusarium</taxon>
    </lineage>
</organism>
<dbReference type="AlphaFoldDB" id="A0A2L2TY18"/>
<evidence type="ECO:0000313" key="1">
    <source>
        <dbReference type="EMBL" id="CEI66930.1"/>
    </source>
</evidence>
<accession>A0A2L2TY18</accession>
<name>A0A2L2TY18_9HYPO</name>
<dbReference type="Proteomes" id="UP000245910">
    <property type="component" value="Chromosome I"/>
</dbReference>
<evidence type="ECO:0000313" key="2">
    <source>
        <dbReference type="Proteomes" id="UP000245910"/>
    </source>
</evidence>